<evidence type="ECO:0000256" key="4">
    <source>
        <dbReference type="SAM" id="SignalP"/>
    </source>
</evidence>
<proteinExistence type="inferred from homology"/>
<dbReference type="Pfam" id="PF00497">
    <property type="entry name" value="SBP_bac_3"/>
    <property type="match status" value="1"/>
</dbReference>
<dbReference type="SUPFAM" id="SSF53850">
    <property type="entry name" value="Periplasmic binding protein-like II"/>
    <property type="match status" value="1"/>
</dbReference>
<evidence type="ECO:0000256" key="3">
    <source>
        <dbReference type="ARBA" id="ARBA00022729"/>
    </source>
</evidence>
<keyword evidence="7" id="KW-1185">Reference proteome</keyword>
<evidence type="ECO:0000313" key="7">
    <source>
        <dbReference type="Proteomes" id="UP001501490"/>
    </source>
</evidence>
<evidence type="ECO:0000313" key="6">
    <source>
        <dbReference type="EMBL" id="GAA3631443.1"/>
    </source>
</evidence>
<organism evidence="6 7">
    <name type="scientific">Microlunatus ginsengisoli</name>
    <dbReference type="NCBI Taxonomy" id="363863"/>
    <lineage>
        <taxon>Bacteria</taxon>
        <taxon>Bacillati</taxon>
        <taxon>Actinomycetota</taxon>
        <taxon>Actinomycetes</taxon>
        <taxon>Propionibacteriales</taxon>
        <taxon>Propionibacteriaceae</taxon>
        <taxon>Microlunatus</taxon>
    </lineage>
</organism>
<dbReference type="Gene3D" id="3.40.190.10">
    <property type="entry name" value="Periplasmic binding protein-like II"/>
    <property type="match status" value="2"/>
</dbReference>
<evidence type="ECO:0000256" key="1">
    <source>
        <dbReference type="ARBA" id="ARBA00010333"/>
    </source>
</evidence>
<dbReference type="PANTHER" id="PTHR30085">
    <property type="entry name" value="AMINO ACID ABC TRANSPORTER PERMEASE"/>
    <property type="match status" value="1"/>
</dbReference>
<feature type="domain" description="Solute-binding protein family 3/N-terminal" evidence="5">
    <location>
        <begin position="73"/>
        <end position="296"/>
    </location>
</feature>
<comment type="similarity">
    <text evidence="1">Belongs to the bacterial solute-binding protein 3 family.</text>
</comment>
<dbReference type="SMART" id="SM00062">
    <property type="entry name" value="PBPb"/>
    <property type="match status" value="1"/>
</dbReference>
<comment type="caution">
    <text evidence="6">The sequence shown here is derived from an EMBL/GenBank/DDBJ whole genome shotgun (WGS) entry which is preliminary data.</text>
</comment>
<evidence type="ECO:0000259" key="5">
    <source>
        <dbReference type="SMART" id="SM00062"/>
    </source>
</evidence>
<feature type="signal peptide" evidence="4">
    <location>
        <begin position="1"/>
        <end position="24"/>
    </location>
</feature>
<dbReference type="CDD" id="cd13690">
    <property type="entry name" value="PBP2_GluB"/>
    <property type="match status" value="1"/>
</dbReference>
<keyword evidence="2" id="KW-0813">Transport</keyword>
<dbReference type="InterPro" id="IPR001638">
    <property type="entry name" value="Solute-binding_3/MltF_N"/>
</dbReference>
<dbReference type="Proteomes" id="UP001501490">
    <property type="component" value="Unassembled WGS sequence"/>
</dbReference>
<name>A0ABP7AFM1_9ACTN</name>
<reference evidence="7" key="1">
    <citation type="journal article" date="2019" name="Int. J. Syst. Evol. Microbiol.">
        <title>The Global Catalogue of Microorganisms (GCM) 10K type strain sequencing project: providing services to taxonomists for standard genome sequencing and annotation.</title>
        <authorList>
            <consortium name="The Broad Institute Genomics Platform"/>
            <consortium name="The Broad Institute Genome Sequencing Center for Infectious Disease"/>
            <person name="Wu L."/>
            <person name="Ma J."/>
        </authorList>
    </citation>
    <scope>NUCLEOTIDE SEQUENCE [LARGE SCALE GENOMIC DNA]</scope>
    <source>
        <strain evidence="7">JCM 16929</strain>
    </source>
</reference>
<sequence length="313" mass="32501">MSPSTTVRRTAAAIALVLAAAGLAACGNDKSSLAGNQTNTSDYDQIIANAPVADAGTVDGNAWAKKIKDRGQLLTGGSDSGPLFSMKDPSTGKITGFDAGMAQMLSHYITGKADGPIALTVTTVDTRETVIQNGTVDTVIATYSITPQRATKVAFAGPYYRSGDAVMVKSDNTDITGVKDLDGKNVVTQQGSTTADRIKQVAPGAKVTLLPDDAQCLQALKTGRADAYVIDESILISDASADKTVKVVGEPFSNDYYGIGVTRDDPEAKAFVNAWLEKIFADGSWAKMWKATVGTVVTGDAPQPPKIGSADGS</sequence>
<dbReference type="EMBL" id="BAABAB010000028">
    <property type="protein sequence ID" value="GAA3631443.1"/>
    <property type="molecule type" value="Genomic_DNA"/>
</dbReference>
<dbReference type="RefSeq" id="WP_344807416.1">
    <property type="nucleotide sequence ID" value="NZ_BAABAB010000028.1"/>
</dbReference>
<protein>
    <submittedName>
        <fullName evidence="6">Glutamate ABC transporter substrate-binding protein</fullName>
    </submittedName>
</protein>
<dbReference type="InterPro" id="IPR051455">
    <property type="entry name" value="Bact_solute-bind_prot3"/>
</dbReference>
<feature type="chain" id="PRO_5047240459" evidence="4">
    <location>
        <begin position="25"/>
        <end position="313"/>
    </location>
</feature>
<dbReference type="PANTHER" id="PTHR30085:SF6">
    <property type="entry name" value="ABC TRANSPORTER GLUTAMINE-BINDING PROTEIN GLNH"/>
    <property type="match status" value="1"/>
</dbReference>
<keyword evidence="3 4" id="KW-0732">Signal</keyword>
<accession>A0ABP7AFM1</accession>
<evidence type="ECO:0000256" key="2">
    <source>
        <dbReference type="ARBA" id="ARBA00022448"/>
    </source>
</evidence>
<gene>
    <name evidence="6" type="ORF">GCM10022236_37530</name>
</gene>